<dbReference type="EMBL" id="CP035493">
    <property type="protein sequence ID" value="QAY71343.1"/>
    <property type="molecule type" value="Genomic_DNA"/>
</dbReference>
<dbReference type="RefSeq" id="WP_129189934.1">
    <property type="nucleotide sequence ID" value="NZ_CP035493.1"/>
</dbReference>
<dbReference type="InterPro" id="IPR037079">
    <property type="entry name" value="AF2212/PG0164-like_sf"/>
</dbReference>
<sequence>MHWQFTAEVVEWRGPAPYYYLPLPPDDAADLKDEARGLIYWGQVAVTATIGATTFETALFPKDGTYLLPLKDVVRTAEGLAVGDVAAVRLTLGSSRRPAGEPG</sequence>
<organism evidence="1 2">
    <name type="scientific">Xylanimonas protaetiae</name>
    <dbReference type="NCBI Taxonomy" id="2509457"/>
    <lineage>
        <taxon>Bacteria</taxon>
        <taxon>Bacillati</taxon>
        <taxon>Actinomycetota</taxon>
        <taxon>Actinomycetes</taxon>
        <taxon>Micrococcales</taxon>
        <taxon>Promicromonosporaceae</taxon>
        <taxon>Xylanimonas</taxon>
    </lineage>
</organism>
<dbReference type="OrthoDB" id="9808666at2"/>
<evidence type="ECO:0000313" key="2">
    <source>
        <dbReference type="Proteomes" id="UP000292118"/>
    </source>
</evidence>
<evidence type="ECO:0000313" key="1">
    <source>
        <dbReference type="EMBL" id="QAY71343.1"/>
    </source>
</evidence>
<proteinExistence type="predicted"/>
<gene>
    <name evidence="1" type="ORF">ET471_15970</name>
</gene>
<dbReference type="AlphaFoldDB" id="A0A4P6F8X1"/>
<dbReference type="Proteomes" id="UP000292118">
    <property type="component" value="Chromosome"/>
</dbReference>
<dbReference type="KEGG" id="xya:ET471_15970"/>
<dbReference type="InterPro" id="IPR015018">
    <property type="entry name" value="DUF1905"/>
</dbReference>
<dbReference type="Pfam" id="PF08922">
    <property type="entry name" value="DUF1905"/>
    <property type="match status" value="1"/>
</dbReference>
<protein>
    <submittedName>
        <fullName evidence="1">DUF1905 domain-containing protein</fullName>
    </submittedName>
</protein>
<accession>A0A4P6F8X1</accession>
<name>A0A4P6F8X1_9MICO</name>
<keyword evidence="2" id="KW-1185">Reference proteome</keyword>
<reference evidence="1 2" key="1">
    <citation type="submission" date="2019-01" db="EMBL/GenBank/DDBJ databases">
        <title>Genome sequencing of strain FW10M-9.</title>
        <authorList>
            <person name="Heo J."/>
            <person name="Kim S.-J."/>
            <person name="Kim J.-S."/>
            <person name="Hong S.-B."/>
            <person name="Kwon S.-W."/>
        </authorList>
    </citation>
    <scope>NUCLEOTIDE SEQUENCE [LARGE SCALE GENOMIC DNA]</scope>
    <source>
        <strain evidence="1 2">FW10M-9</strain>
    </source>
</reference>
<dbReference type="Gene3D" id="2.40.30.100">
    <property type="entry name" value="AF2212/PG0164-like"/>
    <property type="match status" value="1"/>
</dbReference>
<dbReference type="SUPFAM" id="SSF141694">
    <property type="entry name" value="AF2212/PG0164-like"/>
    <property type="match status" value="1"/>
</dbReference>